<evidence type="ECO:0000259" key="1">
    <source>
        <dbReference type="Pfam" id="PF23961"/>
    </source>
</evidence>
<evidence type="ECO:0000313" key="3">
    <source>
        <dbReference type="Proteomes" id="UP000249522"/>
    </source>
</evidence>
<keyword evidence="3" id="KW-1185">Reference proteome</keyword>
<proteinExistence type="predicted"/>
<protein>
    <recommendedName>
        <fullName evidence="1">Phage neck terminator protein gp12-like domain-containing protein</fullName>
    </recommendedName>
</protein>
<sequence>MIPIREIDQLLTTSLLSYLHIPVVPYDSIDNFPEDRLITCNYSRPVGEASGRPVLTVENGEPTLNETVTLQATFLSYAVEGLQRIEQTLQVRDWFLTEGCTLLKEKLGVVVARIGMIENRDIQISSRWERRYGMDIELRVRHILSRPLEVVEDVQLRGVEPFGQ</sequence>
<feature type="domain" description="Phage neck terminator protein gp12-like" evidence="1">
    <location>
        <begin position="9"/>
        <end position="155"/>
    </location>
</feature>
<dbReference type="NCBIfam" id="NF047498">
    <property type="entry name" value="LIC_12616_fam"/>
    <property type="match status" value="1"/>
</dbReference>
<organism evidence="2 3">
    <name type="scientific">Paenibacillus sambharensis</name>
    <dbReference type="NCBI Taxonomy" id="1803190"/>
    <lineage>
        <taxon>Bacteria</taxon>
        <taxon>Bacillati</taxon>
        <taxon>Bacillota</taxon>
        <taxon>Bacilli</taxon>
        <taxon>Bacillales</taxon>
        <taxon>Paenibacillaceae</taxon>
        <taxon>Paenibacillus</taxon>
    </lineage>
</organism>
<dbReference type="RefSeq" id="WP_111146090.1">
    <property type="nucleotide sequence ID" value="NZ_QKRB01000038.1"/>
</dbReference>
<dbReference type="Pfam" id="PF23961">
    <property type="entry name" value="Phage_tail_terminator_9"/>
    <property type="match status" value="1"/>
</dbReference>
<name>A0A2W1LB03_9BACL</name>
<dbReference type="InterPro" id="IPR057087">
    <property type="entry name" value="Gp12-like"/>
</dbReference>
<evidence type="ECO:0000313" key="2">
    <source>
        <dbReference type="EMBL" id="PZD96396.1"/>
    </source>
</evidence>
<accession>A0A2W1LB03</accession>
<dbReference type="Proteomes" id="UP000249522">
    <property type="component" value="Unassembled WGS sequence"/>
</dbReference>
<reference evidence="2 3" key="1">
    <citation type="submission" date="2018-06" db="EMBL/GenBank/DDBJ databases">
        <title>Paenibacillus imtechensis sp. nov.</title>
        <authorList>
            <person name="Pinnaka A.K."/>
            <person name="Singh H."/>
            <person name="Kaur M."/>
        </authorList>
    </citation>
    <scope>NUCLEOTIDE SEQUENCE [LARGE SCALE GENOMIC DNA]</scope>
    <source>
        <strain evidence="2 3">SMB1</strain>
    </source>
</reference>
<comment type="caution">
    <text evidence="2">The sequence shown here is derived from an EMBL/GenBank/DDBJ whole genome shotgun (WGS) entry which is preliminary data.</text>
</comment>
<dbReference type="AlphaFoldDB" id="A0A2W1LB03"/>
<dbReference type="EMBL" id="QKRB01000038">
    <property type="protein sequence ID" value="PZD96396.1"/>
    <property type="molecule type" value="Genomic_DNA"/>
</dbReference>
<gene>
    <name evidence="2" type="ORF">DNH61_07750</name>
</gene>